<feature type="domain" description="Poly(A) RNA polymerase mitochondrial-like central palm" evidence="12">
    <location>
        <begin position="284"/>
        <end position="376"/>
    </location>
</feature>
<keyword evidence="7" id="KW-0808">Transferase</keyword>
<comment type="cofactor">
    <cofactor evidence="1">
        <name>Mn(2+)</name>
        <dbReference type="ChEBI" id="CHEBI:29035"/>
    </cofactor>
</comment>
<dbReference type="Gene3D" id="3.30.460.10">
    <property type="entry name" value="Beta Polymerase, domain 2"/>
    <property type="match status" value="1"/>
</dbReference>
<comment type="caution">
    <text evidence="13">The sequence shown here is derived from an EMBL/GenBank/DDBJ whole genome shotgun (WGS) entry which is preliminary data.</text>
</comment>
<evidence type="ECO:0000256" key="8">
    <source>
        <dbReference type="ARBA" id="ARBA00022723"/>
    </source>
</evidence>
<proteinExistence type="inferred from homology"/>
<evidence type="ECO:0000259" key="11">
    <source>
        <dbReference type="Pfam" id="PF03828"/>
    </source>
</evidence>
<feature type="compositionally biased region" description="Polar residues" evidence="10">
    <location>
        <begin position="215"/>
        <end position="224"/>
    </location>
</feature>
<evidence type="ECO:0000256" key="5">
    <source>
        <dbReference type="ARBA" id="ARBA00012388"/>
    </source>
</evidence>
<dbReference type="PANTHER" id="PTHR12271">
    <property type="entry name" value="POLY A POLYMERASE CID PAP -RELATED"/>
    <property type="match status" value="1"/>
</dbReference>
<dbReference type="InterPro" id="IPR002058">
    <property type="entry name" value="PAP_assoc"/>
</dbReference>
<keyword evidence="6" id="KW-0963">Cytoplasm</keyword>
<gene>
    <name evidence="13" type="ORF">BP5553_09613</name>
</gene>
<evidence type="ECO:0000256" key="9">
    <source>
        <dbReference type="ARBA" id="ARBA00022842"/>
    </source>
</evidence>
<comment type="subcellular location">
    <subcellularLocation>
        <location evidence="3">Cytoplasm</location>
    </subcellularLocation>
</comment>
<dbReference type="STRING" id="2656787.A0A370TBH4"/>
<feature type="compositionally biased region" description="Low complexity" evidence="10">
    <location>
        <begin position="158"/>
        <end position="174"/>
    </location>
</feature>
<keyword evidence="8" id="KW-0479">Metal-binding</keyword>
<dbReference type="GO" id="GO:0010605">
    <property type="term" value="P:negative regulation of macromolecule metabolic process"/>
    <property type="evidence" value="ECO:0007669"/>
    <property type="project" value="UniProtKB-ARBA"/>
</dbReference>
<evidence type="ECO:0000313" key="14">
    <source>
        <dbReference type="Proteomes" id="UP000254866"/>
    </source>
</evidence>
<dbReference type="SUPFAM" id="SSF81301">
    <property type="entry name" value="Nucleotidyltransferase"/>
    <property type="match status" value="1"/>
</dbReference>
<dbReference type="GO" id="GO:0005737">
    <property type="term" value="C:cytoplasm"/>
    <property type="evidence" value="ECO:0007669"/>
    <property type="project" value="UniProtKB-SubCell"/>
</dbReference>
<evidence type="ECO:0000313" key="13">
    <source>
        <dbReference type="EMBL" id="RDL31404.1"/>
    </source>
</evidence>
<dbReference type="EC" id="2.7.7.19" evidence="5"/>
<dbReference type="GO" id="GO:0046872">
    <property type="term" value="F:metal ion binding"/>
    <property type="evidence" value="ECO:0007669"/>
    <property type="project" value="UniProtKB-KW"/>
</dbReference>
<organism evidence="13 14">
    <name type="scientific">Venustampulla echinocandica</name>
    <dbReference type="NCBI Taxonomy" id="2656787"/>
    <lineage>
        <taxon>Eukaryota</taxon>
        <taxon>Fungi</taxon>
        <taxon>Dikarya</taxon>
        <taxon>Ascomycota</taxon>
        <taxon>Pezizomycotina</taxon>
        <taxon>Leotiomycetes</taxon>
        <taxon>Helotiales</taxon>
        <taxon>Pleuroascaceae</taxon>
        <taxon>Venustampulla</taxon>
    </lineage>
</organism>
<dbReference type="RefSeq" id="XP_031865535.1">
    <property type="nucleotide sequence ID" value="XM_032018236.1"/>
</dbReference>
<evidence type="ECO:0000256" key="6">
    <source>
        <dbReference type="ARBA" id="ARBA00022490"/>
    </source>
</evidence>
<sequence length="1100" mass="123648">MFPSPSGPPGNGGDDLEARLRGLILSNAGTQAIPETAQGAETKSQLPPHMLSATLAEQQDYLANLSLPRKQNFDSLDAQPGRKRPNQAQRRQINSRLSMDIEPRPSPATQGPGFGPGTGFDRSQWSKPPHNKAPQIKHNQGYPQHQTHSPRFQNNGLPSSFPSQPFSPQNSPRSPMHRYPPGSEPQIAFQQASNQYSQFQSRYAPRPTPHGRQLYQPNHYQNQGRGAPSGWGADDIATQSSYLETLLQSIVPSVHIDPQELSEKESFRVVVENACREAIAEYEINELGCEKFDPSTVELQCFGSMMSGFATKGSDMDLALLSPKSNPAPDSPESPIPRLLEKRLLVMGFGARLLTRTRVPIIKLCQKPSEKLKADLLQERTKWENGFIGGPQEEEDINEPGLDPEAVLEDIGNVAPEGRPQQTEECSESVVESYEEKLAGLKQKAQQSLGDYHNAAKRLLKNLGGRDVTSTNSSTLDEDELRILNDVCKAFVSGLSSQPLVSRLQSYPSISPLFDSSLPPIQRTLQGIMHQIEGERLSMAVDHRPLTEQSDKREHECLIAVAAWQTMQNMNRPVTVTESLRFNRDLYIALERMKRIRSLQLVFLHQIQHEEPVYYYGRAQKLLEDLQGYNRNWEGSTDTVTPIVVAHYLAGISNLEIRQALQKSTRTTMTLQRVGLQHRALQLAMDYENALKTHMYDEDDRPYIENYIAFLRRVDLTDPARIREKIPQTGDEAKLIAKIRCLPNPKPTKSRDRYKDHLEFPKSDIGVQCDINFSAHLAIHNTLLLRCYSRCDPRVESMVLFIKHWAKARGINTPYRGTLSSYGYVLMVLHYLVNVAQPLVCPNLQAVHKDPAPHLPPAEIEARSICNGHDVRFWRNELEIKSLAERKMLNHNHDSLGLLLRGFFEYFAMNGSMTTFHHRCFDWGRDVLSLRTQGGILSKQEKGWVGAKTTIETKTVAPPIASTLKASDNDYSVPAGEIRPGTAEASKVKSPNQAHMKTVQETKEVRHRFLFAIEDPFELDHNVARTVTHHGIVSIRDEFRRAWRIIRGAGKPNQTDGGLLDPNDIMGEATKDSWQELLDLIHGPTPKAEMGTGDRGPEKQ</sequence>
<dbReference type="GO" id="GO:0050265">
    <property type="term" value="F:RNA uridylyltransferase activity"/>
    <property type="evidence" value="ECO:0007669"/>
    <property type="project" value="TreeGrafter"/>
</dbReference>
<comment type="similarity">
    <text evidence="4">Belongs to the DNA polymerase type-B-like family.</text>
</comment>
<dbReference type="Pfam" id="PF22600">
    <property type="entry name" value="MTPAP-like_central"/>
    <property type="match status" value="1"/>
</dbReference>
<protein>
    <recommendedName>
        <fullName evidence="5">polynucleotide adenylyltransferase</fullName>
        <ecNumber evidence="5">2.7.7.19</ecNumber>
    </recommendedName>
</protein>
<dbReference type="EMBL" id="NPIC01000012">
    <property type="protein sequence ID" value="RDL31404.1"/>
    <property type="molecule type" value="Genomic_DNA"/>
</dbReference>
<dbReference type="Pfam" id="PF03828">
    <property type="entry name" value="PAP_assoc"/>
    <property type="match status" value="1"/>
</dbReference>
<dbReference type="InterPro" id="IPR043519">
    <property type="entry name" value="NT_sf"/>
</dbReference>
<dbReference type="Gene3D" id="1.10.1410.10">
    <property type="match status" value="1"/>
</dbReference>
<name>A0A370TBH4_9HELO</name>
<feature type="compositionally biased region" description="Polar residues" evidence="10">
    <location>
        <begin position="137"/>
        <end position="157"/>
    </location>
</feature>
<evidence type="ECO:0000259" key="12">
    <source>
        <dbReference type="Pfam" id="PF22600"/>
    </source>
</evidence>
<dbReference type="GO" id="GO:0031123">
    <property type="term" value="P:RNA 3'-end processing"/>
    <property type="evidence" value="ECO:0007669"/>
    <property type="project" value="TreeGrafter"/>
</dbReference>
<evidence type="ECO:0000256" key="3">
    <source>
        <dbReference type="ARBA" id="ARBA00004496"/>
    </source>
</evidence>
<dbReference type="SUPFAM" id="SSF81631">
    <property type="entry name" value="PAP/OAS1 substrate-binding domain"/>
    <property type="match status" value="1"/>
</dbReference>
<evidence type="ECO:0000256" key="10">
    <source>
        <dbReference type="SAM" id="MobiDB-lite"/>
    </source>
</evidence>
<dbReference type="Proteomes" id="UP000254866">
    <property type="component" value="Unassembled WGS sequence"/>
</dbReference>
<feature type="domain" description="PAP-associated" evidence="11">
    <location>
        <begin position="895"/>
        <end position="945"/>
    </location>
</feature>
<evidence type="ECO:0000256" key="1">
    <source>
        <dbReference type="ARBA" id="ARBA00001936"/>
    </source>
</evidence>
<feature type="region of interest" description="Disordered" evidence="10">
    <location>
        <begin position="27"/>
        <end position="233"/>
    </location>
</feature>
<keyword evidence="9" id="KW-0460">Magnesium</keyword>
<keyword evidence="14" id="KW-1185">Reference proteome</keyword>
<dbReference type="OrthoDB" id="407432at2759"/>
<feature type="compositionally biased region" description="Polar residues" evidence="10">
    <location>
        <begin position="86"/>
        <end position="97"/>
    </location>
</feature>
<dbReference type="InterPro" id="IPR054708">
    <property type="entry name" value="MTPAP-like_central"/>
</dbReference>
<evidence type="ECO:0000256" key="4">
    <source>
        <dbReference type="ARBA" id="ARBA00008593"/>
    </source>
</evidence>
<dbReference type="GeneID" id="43602462"/>
<dbReference type="PANTHER" id="PTHR12271:SF40">
    <property type="entry name" value="POLY(A) RNA POLYMERASE GLD2"/>
    <property type="match status" value="1"/>
</dbReference>
<evidence type="ECO:0000256" key="2">
    <source>
        <dbReference type="ARBA" id="ARBA00001946"/>
    </source>
</evidence>
<feature type="compositionally biased region" description="Polar residues" evidence="10">
    <location>
        <begin position="188"/>
        <end position="201"/>
    </location>
</feature>
<comment type="cofactor">
    <cofactor evidence="2">
        <name>Mg(2+)</name>
        <dbReference type="ChEBI" id="CHEBI:18420"/>
    </cofactor>
</comment>
<reference evidence="13 14" key="1">
    <citation type="journal article" date="2018" name="IMA Fungus">
        <title>IMA Genome-F 9: Draft genome sequence of Annulohypoxylon stygium, Aspergillus mulundensis, Berkeleyomyces basicola (syn. Thielaviopsis basicola), Ceratocystis smalleyi, two Cercospora beticola strains, Coleophoma cylindrospora, Fusarium fracticaudum, Phialophora cf. hyalina, and Morchella septimelata.</title>
        <authorList>
            <person name="Wingfield B.D."/>
            <person name="Bills G.F."/>
            <person name="Dong Y."/>
            <person name="Huang W."/>
            <person name="Nel W.J."/>
            <person name="Swalarsk-Parry B.S."/>
            <person name="Vaghefi N."/>
            <person name="Wilken P.M."/>
            <person name="An Z."/>
            <person name="de Beer Z.W."/>
            <person name="De Vos L."/>
            <person name="Chen L."/>
            <person name="Duong T.A."/>
            <person name="Gao Y."/>
            <person name="Hammerbacher A."/>
            <person name="Kikkert J.R."/>
            <person name="Li Y."/>
            <person name="Li H."/>
            <person name="Li K."/>
            <person name="Li Q."/>
            <person name="Liu X."/>
            <person name="Ma X."/>
            <person name="Naidoo K."/>
            <person name="Pethybridge S.J."/>
            <person name="Sun J."/>
            <person name="Steenkamp E.T."/>
            <person name="van der Nest M.A."/>
            <person name="van Wyk S."/>
            <person name="Wingfield M.J."/>
            <person name="Xiong C."/>
            <person name="Yue Q."/>
            <person name="Zhang X."/>
        </authorList>
    </citation>
    <scope>NUCLEOTIDE SEQUENCE [LARGE SCALE GENOMIC DNA]</scope>
    <source>
        <strain evidence="13 14">BP 5553</strain>
    </source>
</reference>
<accession>A0A370TBH4</accession>
<dbReference type="GO" id="GO:1990817">
    <property type="term" value="F:poly(A) RNA polymerase activity"/>
    <property type="evidence" value="ECO:0007669"/>
    <property type="project" value="UniProtKB-EC"/>
</dbReference>
<dbReference type="AlphaFoldDB" id="A0A370TBH4"/>
<evidence type="ECO:0000256" key="7">
    <source>
        <dbReference type="ARBA" id="ARBA00022679"/>
    </source>
</evidence>